<dbReference type="Pfam" id="PF01420">
    <property type="entry name" value="Methylase_S"/>
    <property type="match status" value="1"/>
</dbReference>
<dbReference type="InterPro" id="IPR000055">
    <property type="entry name" value="Restrct_endonuc_typeI_TRD"/>
</dbReference>
<dbReference type="InterPro" id="IPR044946">
    <property type="entry name" value="Restrct_endonuc_typeI_TRD_sf"/>
</dbReference>
<reference evidence="5 6" key="1">
    <citation type="submission" date="2024-03" db="EMBL/GenBank/DDBJ databases">
        <title>Community enrichment and isolation of bacterial strains for fucoidan degradation.</title>
        <authorList>
            <person name="Sichert A."/>
        </authorList>
    </citation>
    <scope>NUCLEOTIDE SEQUENCE [LARGE SCALE GENOMIC DNA]</scope>
    <source>
        <strain evidence="5 6">AS76</strain>
    </source>
</reference>
<evidence type="ECO:0000313" key="6">
    <source>
        <dbReference type="Proteomes" id="UP001449225"/>
    </source>
</evidence>
<dbReference type="GO" id="GO:0004519">
    <property type="term" value="F:endonuclease activity"/>
    <property type="evidence" value="ECO:0007669"/>
    <property type="project" value="UniProtKB-KW"/>
</dbReference>
<keyword evidence="5" id="KW-0540">Nuclease</keyword>
<evidence type="ECO:0000313" key="5">
    <source>
        <dbReference type="EMBL" id="MEM5536568.1"/>
    </source>
</evidence>
<sequence>MGSNWKEVELESITHEVTVGFVGSMTHEYVDDGVPFLRSKNITEFRVNWDDIRYISDEFHKRISKSKLQPGDVAIVRTGKPGVACVIPDTWPEANCSDVVIVRVDKAVLNEHFFCYFMNSNASHHVNAHLVGAVQQHFNVGAAKALKVPLPSINEQSKIVNVLKTLDDKIELNRQINETLEQMAQALFKSWFVDFDPVIDNALDAGNPIPEALEACAEQRKQLKASASNGKAEIPILPDDIRALFPSEFEFTEELGYYPKDWVSRQIKEIANVIKGKSYKSSELLESKTALVTLKSFKRGGGYRLDGLKEYTGKYKPEQEVFAGDLVIAYTDVTQAADVIGKPALVISDPSYQHLVISLDVAVVRPSEDSYKYYLSGLAQTDDFQYHTLSHTTGTTVLHLSKNAVPEYRFALPSRELVTVYVNKVKPIFDSIDLSIGENRTLLKMRNTLLPKLISGELQIPDAEKLVAETLN</sequence>
<keyword evidence="5" id="KW-0255">Endonuclease</keyword>
<dbReference type="PANTHER" id="PTHR30408:SF13">
    <property type="entry name" value="TYPE I RESTRICTION ENZYME HINDI SPECIFICITY SUBUNIT"/>
    <property type="match status" value="1"/>
</dbReference>
<dbReference type="EMBL" id="JBBMRA010000007">
    <property type="protein sequence ID" value="MEM5536568.1"/>
    <property type="molecule type" value="Genomic_DNA"/>
</dbReference>
<keyword evidence="3" id="KW-0238">DNA-binding</keyword>
<comment type="caution">
    <text evidence="5">The sequence shown here is derived from an EMBL/GenBank/DDBJ whole genome shotgun (WGS) entry which is preliminary data.</text>
</comment>
<organism evidence="5 6">
    <name type="scientific">Neptuniibacter pectenicola</name>
    <dbReference type="NCBI Taxonomy" id="1806669"/>
    <lineage>
        <taxon>Bacteria</taxon>
        <taxon>Pseudomonadati</taxon>
        <taxon>Pseudomonadota</taxon>
        <taxon>Gammaproteobacteria</taxon>
        <taxon>Oceanospirillales</taxon>
        <taxon>Oceanospirillaceae</taxon>
        <taxon>Neptuniibacter</taxon>
    </lineage>
</organism>
<dbReference type="CDD" id="cd17246">
    <property type="entry name" value="RMtype1_S_SonII-TRD2-CR2_like"/>
    <property type="match status" value="1"/>
</dbReference>
<comment type="similarity">
    <text evidence="1">Belongs to the type-I restriction system S methylase family.</text>
</comment>
<keyword evidence="6" id="KW-1185">Reference proteome</keyword>
<dbReference type="InterPro" id="IPR052021">
    <property type="entry name" value="Type-I_RS_S_subunit"/>
</dbReference>
<keyword evidence="2" id="KW-0680">Restriction system</keyword>
<evidence type="ECO:0000256" key="1">
    <source>
        <dbReference type="ARBA" id="ARBA00010923"/>
    </source>
</evidence>
<dbReference type="RefSeq" id="WP_342854370.1">
    <property type="nucleotide sequence ID" value="NZ_JBBMRA010000007.1"/>
</dbReference>
<dbReference type="PANTHER" id="PTHR30408">
    <property type="entry name" value="TYPE-1 RESTRICTION ENZYME ECOKI SPECIFICITY PROTEIN"/>
    <property type="match status" value="1"/>
</dbReference>
<evidence type="ECO:0000259" key="4">
    <source>
        <dbReference type="Pfam" id="PF01420"/>
    </source>
</evidence>
<gene>
    <name evidence="5" type="ORF">WNY58_09210</name>
</gene>
<protein>
    <submittedName>
        <fullName evidence="5">Restriction endonuclease subunit S</fullName>
    </submittedName>
</protein>
<feature type="domain" description="Type I restriction modification DNA specificity" evidence="4">
    <location>
        <begin position="28"/>
        <end position="182"/>
    </location>
</feature>
<accession>A0ABU9TSS2</accession>
<proteinExistence type="inferred from homology"/>
<dbReference type="Gene3D" id="3.90.220.20">
    <property type="entry name" value="DNA methylase specificity domains"/>
    <property type="match status" value="2"/>
</dbReference>
<evidence type="ECO:0000256" key="2">
    <source>
        <dbReference type="ARBA" id="ARBA00022747"/>
    </source>
</evidence>
<keyword evidence="5" id="KW-0378">Hydrolase</keyword>
<name>A0ABU9TSS2_9GAMM</name>
<dbReference type="SUPFAM" id="SSF116734">
    <property type="entry name" value="DNA methylase specificity domain"/>
    <property type="match status" value="2"/>
</dbReference>
<evidence type="ECO:0000256" key="3">
    <source>
        <dbReference type="ARBA" id="ARBA00023125"/>
    </source>
</evidence>
<dbReference type="Proteomes" id="UP001449225">
    <property type="component" value="Unassembled WGS sequence"/>
</dbReference>